<accession>A0A6L8LDE4</accession>
<gene>
    <name evidence="5" type="ORF">GR167_01955</name>
</gene>
<feature type="domain" description="Amine oxidase" evidence="4">
    <location>
        <begin position="14"/>
        <end position="343"/>
    </location>
</feature>
<keyword evidence="6" id="KW-1185">Reference proteome</keyword>
<dbReference type="InterPro" id="IPR002937">
    <property type="entry name" value="Amino_oxidase"/>
</dbReference>
<protein>
    <recommendedName>
        <fullName evidence="3">Pyridine nucleotide-disulfide oxidoreductase domain-containing protein 2</fullName>
    </recommendedName>
</protein>
<name>A0A6L8LDE4_9RHOB</name>
<dbReference type="InterPro" id="IPR036188">
    <property type="entry name" value="FAD/NAD-bd_sf"/>
</dbReference>
<reference evidence="5 6" key="1">
    <citation type="submission" date="2020-01" db="EMBL/GenBank/DDBJ databases">
        <authorList>
            <person name="Chen S."/>
        </authorList>
    </citation>
    <scope>NUCLEOTIDE SEQUENCE [LARGE SCALE GENOMIC DNA]</scope>
    <source>
        <strain evidence="5 6">GS-10</strain>
    </source>
</reference>
<dbReference type="AlphaFoldDB" id="A0A6L8LDE4"/>
<evidence type="ECO:0000256" key="2">
    <source>
        <dbReference type="ARBA" id="ARBA00038825"/>
    </source>
</evidence>
<dbReference type="Gene3D" id="3.50.50.60">
    <property type="entry name" value="FAD/NAD(P)-binding domain"/>
    <property type="match status" value="1"/>
</dbReference>
<dbReference type="Proteomes" id="UP000479043">
    <property type="component" value="Unassembled WGS sequence"/>
</dbReference>
<dbReference type="PANTHER" id="PTHR10668:SF105">
    <property type="entry name" value="DEHYDROGENASE-RELATED"/>
    <property type="match status" value="1"/>
</dbReference>
<dbReference type="EMBL" id="WWEN01000002">
    <property type="protein sequence ID" value="MYM54051.1"/>
    <property type="molecule type" value="Genomic_DNA"/>
</dbReference>
<evidence type="ECO:0000256" key="1">
    <source>
        <dbReference type="ARBA" id="ARBA00037217"/>
    </source>
</evidence>
<dbReference type="SUPFAM" id="SSF51905">
    <property type="entry name" value="FAD/NAD(P)-binding domain"/>
    <property type="match status" value="1"/>
</dbReference>
<dbReference type="Gene3D" id="3.90.660.50">
    <property type="match status" value="1"/>
</dbReference>
<evidence type="ECO:0000313" key="5">
    <source>
        <dbReference type="EMBL" id="MYM54051.1"/>
    </source>
</evidence>
<dbReference type="RefSeq" id="WP_160971771.1">
    <property type="nucleotide sequence ID" value="NZ_WWEN01000002.1"/>
</dbReference>
<evidence type="ECO:0000256" key="3">
    <source>
        <dbReference type="ARBA" id="ARBA00040298"/>
    </source>
</evidence>
<proteinExistence type="predicted"/>
<comment type="subunit">
    <text evidence="2">Interacts with COX5B; this interaction may contribute to localize PYROXD2 to the inner face of the inner mitochondrial membrane.</text>
</comment>
<dbReference type="PANTHER" id="PTHR10668">
    <property type="entry name" value="PHYTOENE DEHYDROGENASE"/>
    <property type="match status" value="1"/>
</dbReference>
<sequence length="515" mass="54380">MGKPIVIIGSGINGLVAAADLAARGKSVRVYERGPTPGGAVRTEELTLPGFRHDVAAMNLSMFAGSGFMAKHGAEMAKHGMEFVPISHPFAQAMEPGDYLGVSTDLDETLATFGSEADKATWRALMEDFPERAGVVGGLLGTPMKRWPLAKFLWSKWRALGTAKSLDVARFLMTSPRAWLDETFEDPRLRTALSTWGMHLDFAPDIAGGAIFPYLEAMGGQAMGMVIGKGGADVATRALVSMIEAHGGSVTCNAEVSEITHQGGRATGVVVNGKKIEASTILAALAPKHLLRLIGGNSGDARFDRGMENFSHAPGTMMIHLALDAPVPWTAGALGKYAYVHIGRTIDTASLTYAQAAAGLLPSNPLLVVGQPTLFDPSRAPEGKQTLWVQVRMVPGEIKGDAKGEISSRNWEDAKVAMADRALDLIEEQAPGFRDTILAQTTVSPLDLEAGNPNLVGGDQICGSHHLSQNFLYRPVRGFSDGHTPIAGLQMIGAACWPGAGTGAGSGFFAAQDIK</sequence>
<organism evidence="5 6">
    <name type="scientific">Thalassovita mangrovi</name>
    <dbReference type="NCBI Taxonomy" id="2692236"/>
    <lineage>
        <taxon>Bacteria</taxon>
        <taxon>Pseudomonadati</taxon>
        <taxon>Pseudomonadota</taxon>
        <taxon>Alphaproteobacteria</taxon>
        <taxon>Rhodobacterales</taxon>
        <taxon>Roseobacteraceae</taxon>
        <taxon>Thalassovita</taxon>
    </lineage>
</organism>
<evidence type="ECO:0000313" key="6">
    <source>
        <dbReference type="Proteomes" id="UP000479043"/>
    </source>
</evidence>
<comment type="caution">
    <text evidence="5">The sequence shown here is derived from an EMBL/GenBank/DDBJ whole genome shotgun (WGS) entry which is preliminary data.</text>
</comment>
<evidence type="ECO:0000259" key="4">
    <source>
        <dbReference type="Pfam" id="PF01593"/>
    </source>
</evidence>
<dbReference type="Pfam" id="PF01593">
    <property type="entry name" value="Amino_oxidase"/>
    <property type="match status" value="1"/>
</dbReference>
<comment type="function">
    <text evidence="1">Probable oxidoreductase that may play a role as regulator of mitochondrial function.</text>
</comment>
<dbReference type="GO" id="GO:0016491">
    <property type="term" value="F:oxidoreductase activity"/>
    <property type="evidence" value="ECO:0007669"/>
    <property type="project" value="InterPro"/>
</dbReference>